<dbReference type="InterPro" id="IPR006311">
    <property type="entry name" value="TAT_signal"/>
</dbReference>
<dbReference type="PROSITE" id="PS51318">
    <property type="entry name" value="TAT"/>
    <property type="match status" value="1"/>
</dbReference>
<comment type="subcellular location">
    <subcellularLocation>
        <location evidence="1">Periplasm</location>
    </subcellularLocation>
</comment>
<protein>
    <submittedName>
        <fullName evidence="7">Sulfonate ABC transporter substrate-binding protein</fullName>
    </submittedName>
</protein>
<dbReference type="Pfam" id="PF09084">
    <property type="entry name" value="NMT1"/>
    <property type="match status" value="1"/>
</dbReference>
<dbReference type="EMBL" id="JBHTMX010000032">
    <property type="protein sequence ID" value="MFD1331592.1"/>
    <property type="molecule type" value="Genomic_DNA"/>
</dbReference>
<keyword evidence="3" id="KW-0813">Transport</keyword>
<evidence type="ECO:0000256" key="1">
    <source>
        <dbReference type="ARBA" id="ARBA00004418"/>
    </source>
</evidence>
<dbReference type="PANTHER" id="PTHR30024">
    <property type="entry name" value="ALIPHATIC SULFONATES-BINDING PROTEIN-RELATED"/>
    <property type="match status" value="1"/>
</dbReference>
<evidence type="ECO:0000256" key="5">
    <source>
        <dbReference type="SAM" id="SignalP"/>
    </source>
</evidence>
<name>A0ABW3Z7A5_9HYPH</name>
<organism evidence="7 8">
    <name type="scientific">Methylopila musalis</name>
    <dbReference type="NCBI Taxonomy" id="1134781"/>
    <lineage>
        <taxon>Bacteria</taxon>
        <taxon>Pseudomonadati</taxon>
        <taxon>Pseudomonadota</taxon>
        <taxon>Alphaproteobacteria</taxon>
        <taxon>Hyphomicrobiales</taxon>
        <taxon>Methylopilaceae</taxon>
        <taxon>Methylopila</taxon>
    </lineage>
</organism>
<accession>A0ABW3Z7A5</accession>
<evidence type="ECO:0000259" key="6">
    <source>
        <dbReference type="SMART" id="SM00062"/>
    </source>
</evidence>
<feature type="domain" description="Solute-binding protein family 3/N-terminal" evidence="6">
    <location>
        <begin position="36"/>
        <end position="251"/>
    </location>
</feature>
<evidence type="ECO:0000256" key="2">
    <source>
        <dbReference type="ARBA" id="ARBA00010742"/>
    </source>
</evidence>
<feature type="signal peptide" evidence="5">
    <location>
        <begin position="1"/>
        <end position="32"/>
    </location>
</feature>
<gene>
    <name evidence="7" type="ORF">ACFQ4O_06215</name>
</gene>
<dbReference type="PANTHER" id="PTHR30024:SF42">
    <property type="entry name" value="ALIPHATIC SULFONATES-BINDING PROTEIN-RELATED"/>
    <property type="match status" value="1"/>
</dbReference>
<dbReference type="InterPro" id="IPR015168">
    <property type="entry name" value="SsuA/THI5"/>
</dbReference>
<dbReference type="RefSeq" id="WP_378774801.1">
    <property type="nucleotide sequence ID" value="NZ_JBHTMX010000032.1"/>
</dbReference>
<sequence length="326" mass="34392">MIAFTRRAAGKTIAALALAGVFGAAASVSASAEDRVLRIGYQKYGTLILLKGKGTLEERLKPLGVTVKWAEFQFGPPLLEAVNAGAIDFGTTGEAPPIFAQAASNRLVYVANDPESPKGEAILVHKDSPIKTLADLKGKNVAVAKGSNAHFLLVKALEKGGVGYDDIKTSFLAPADARAAFERKSVDAWSVWDPYYAAAEAAGARVLTDGTGIVANHQFFLSARDYADKNSDILKIAVEELRKVEDWVAKDPKAAAEELAPIVGIPSSLLVTAVARTGLGVAPLTPEVVAAQQKIADTFLELKLLPKPITVSEAVFDLSKAKEAAK</sequence>
<dbReference type="SUPFAM" id="SSF53850">
    <property type="entry name" value="Periplasmic binding protein-like II"/>
    <property type="match status" value="1"/>
</dbReference>
<proteinExistence type="inferred from homology"/>
<keyword evidence="4 5" id="KW-0732">Signal</keyword>
<evidence type="ECO:0000256" key="3">
    <source>
        <dbReference type="ARBA" id="ARBA00022448"/>
    </source>
</evidence>
<comment type="caution">
    <text evidence="7">The sequence shown here is derived from an EMBL/GenBank/DDBJ whole genome shotgun (WGS) entry which is preliminary data.</text>
</comment>
<dbReference type="InterPro" id="IPR010067">
    <property type="entry name" value="ABC_SsuA_sub-bd"/>
</dbReference>
<dbReference type="InterPro" id="IPR001638">
    <property type="entry name" value="Solute-binding_3/MltF_N"/>
</dbReference>
<reference evidence="8" key="1">
    <citation type="journal article" date="2019" name="Int. J. Syst. Evol. Microbiol.">
        <title>The Global Catalogue of Microorganisms (GCM) 10K type strain sequencing project: providing services to taxonomists for standard genome sequencing and annotation.</title>
        <authorList>
            <consortium name="The Broad Institute Genomics Platform"/>
            <consortium name="The Broad Institute Genome Sequencing Center for Infectious Disease"/>
            <person name="Wu L."/>
            <person name="Ma J."/>
        </authorList>
    </citation>
    <scope>NUCLEOTIDE SEQUENCE [LARGE SCALE GENOMIC DNA]</scope>
    <source>
        <strain evidence="8">CCUG 61696</strain>
    </source>
</reference>
<keyword evidence="8" id="KW-1185">Reference proteome</keyword>
<dbReference type="NCBIfam" id="TIGR01728">
    <property type="entry name" value="SsuA_fam"/>
    <property type="match status" value="1"/>
</dbReference>
<dbReference type="Proteomes" id="UP001597171">
    <property type="component" value="Unassembled WGS sequence"/>
</dbReference>
<evidence type="ECO:0000313" key="8">
    <source>
        <dbReference type="Proteomes" id="UP001597171"/>
    </source>
</evidence>
<comment type="similarity">
    <text evidence="2">Belongs to the bacterial solute-binding protein SsuA/TauA family.</text>
</comment>
<feature type="chain" id="PRO_5045064371" evidence="5">
    <location>
        <begin position="33"/>
        <end position="326"/>
    </location>
</feature>
<dbReference type="CDD" id="cd13557">
    <property type="entry name" value="PBP2_SsuA"/>
    <property type="match status" value="1"/>
</dbReference>
<evidence type="ECO:0000313" key="7">
    <source>
        <dbReference type="EMBL" id="MFD1331592.1"/>
    </source>
</evidence>
<dbReference type="SMART" id="SM00062">
    <property type="entry name" value="PBPb"/>
    <property type="match status" value="1"/>
</dbReference>
<dbReference type="Gene3D" id="3.40.190.10">
    <property type="entry name" value="Periplasmic binding protein-like II"/>
    <property type="match status" value="2"/>
</dbReference>
<evidence type="ECO:0000256" key="4">
    <source>
        <dbReference type="ARBA" id="ARBA00022729"/>
    </source>
</evidence>